<dbReference type="AlphaFoldDB" id="A0A2D3WG21"/>
<proteinExistence type="predicted"/>
<gene>
    <name evidence="2" type="ORF">CFH83_09790</name>
</gene>
<dbReference type="RefSeq" id="WP_303663152.1">
    <property type="nucleotide sequence ID" value="NZ_DLUI01000142.1"/>
</dbReference>
<evidence type="ECO:0000313" key="3">
    <source>
        <dbReference type="Proteomes" id="UP000228859"/>
    </source>
</evidence>
<feature type="region of interest" description="Disordered" evidence="1">
    <location>
        <begin position="61"/>
        <end position="83"/>
    </location>
</feature>
<sequence length="180" mass="20113">MSFNQERYFFLSGLISITLFVVLLFLAGYSLAVSPVIEQFAMTQSEYVSVSIMEPTNEAQKISEPQAVLEKSEPVQEEERIVEPEPVPEISDLFAQVKPDTTPKKKPEENKQLNALEKEVLERKESSRFSDKVSKVELAKPSVKMIPQGGSSGPLVNEYHAKIQALVYTYFRPPSGSAGE</sequence>
<feature type="non-terminal residue" evidence="2">
    <location>
        <position position="180"/>
    </location>
</feature>
<protein>
    <submittedName>
        <fullName evidence="2">Uncharacterized protein</fullName>
    </submittedName>
</protein>
<dbReference type="Proteomes" id="UP000228859">
    <property type="component" value="Unassembled WGS sequence"/>
</dbReference>
<evidence type="ECO:0000256" key="1">
    <source>
        <dbReference type="SAM" id="MobiDB-lite"/>
    </source>
</evidence>
<comment type="caution">
    <text evidence="2">The sequence shown here is derived from an EMBL/GenBank/DDBJ whole genome shotgun (WGS) entry which is preliminary data.</text>
</comment>
<dbReference type="EMBL" id="DLUI01000142">
    <property type="protein sequence ID" value="DAB37687.1"/>
    <property type="molecule type" value="Genomic_DNA"/>
</dbReference>
<name>A0A2D3WG21_9BACT</name>
<accession>A0A2D3WG21</accession>
<organism evidence="2 3">
    <name type="scientific">Sulfuricurvum kujiense</name>
    <dbReference type="NCBI Taxonomy" id="148813"/>
    <lineage>
        <taxon>Bacteria</taxon>
        <taxon>Pseudomonadati</taxon>
        <taxon>Campylobacterota</taxon>
        <taxon>Epsilonproteobacteria</taxon>
        <taxon>Campylobacterales</taxon>
        <taxon>Sulfurimonadaceae</taxon>
        <taxon>Sulfuricurvum</taxon>
    </lineage>
</organism>
<reference evidence="2 3" key="1">
    <citation type="journal article" date="2017" name="Front. Microbiol.">
        <title>Comparative Genomic Analysis of the Class Epsilonproteobacteria and Proposed Reclassification to Epsilonbacteraeota (phyl. nov.).</title>
        <authorList>
            <person name="Waite D.W."/>
            <person name="Vanwonterghem I."/>
            <person name="Rinke C."/>
            <person name="Parks D.H."/>
            <person name="Zhang Y."/>
            <person name="Takai K."/>
            <person name="Sievert S.M."/>
            <person name="Simon J."/>
            <person name="Campbell B.J."/>
            <person name="Hanson T.E."/>
            <person name="Woyke T."/>
            <person name="Klotz M.G."/>
            <person name="Hugenholtz P."/>
        </authorList>
    </citation>
    <scope>NUCLEOTIDE SEQUENCE [LARGE SCALE GENOMIC DNA]</scope>
    <source>
        <strain evidence="2">UBA12443</strain>
    </source>
</reference>
<feature type="compositionally biased region" description="Basic and acidic residues" evidence="1">
    <location>
        <begin position="70"/>
        <end position="83"/>
    </location>
</feature>
<evidence type="ECO:0000313" key="2">
    <source>
        <dbReference type="EMBL" id="DAB37687.1"/>
    </source>
</evidence>